<accession>A0A2M8TIZ1</accession>
<evidence type="ECO:0000313" key="1">
    <source>
        <dbReference type="EMBL" id="PJI23898.1"/>
    </source>
</evidence>
<dbReference type="Pfam" id="PF14253">
    <property type="entry name" value="AbiH"/>
    <property type="match status" value="1"/>
</dbReference>
<organism evidence="1 2">
    <name type="scientific">Prevotella intermedia</name>
    <dbReference type="NCBI Taxonomy" id="28131"/>
    <lineage>
        <taxon>Bacteria</taxon>
        <taxon>Pseudomonadati</taxon>
        <taxon>Bacteroidota</taxon>
        <taxon>Bacteroidia</taxon>
        <taxon>Bacteroidales</taxon>
        <taxon>Prevotellaceae</taxon>
        <taxon>Prevotella</taxon>
    </lineage>
</organism>
<dbReference type="AlphaFoldDB" id="A0A2M8TIZ1"/>
<dbReference type="InterPro" id="IPR025935">
    <property type="entry name" value="AbiH"/>
</dbReference>
<protein>
    <recommendedName>
        <fullName evidence="3">Bacteriophage abortive infection AbiH</fullName>
    </recommendedName>
</protein>
<name>A0A2M8TIZ1_PREIN</name>
<gene>
    <name evidence="1" type="ORF">CTM59_11865</name>
</gene>
<dbReference type="EMBL" id="PENH01000003">
    <property type="protein sequence ID" value="PJI23898.1"/>
    <property type="molecule type" value="Genomic_DNA"/>
</dbReference>
<sequence length="340" mass="39572">MTNCVYIFGNGFDLRMGMPTSYSDFLQYYATLKTPDDSVASIKEKFFSKVREGNGEHWKDLEIALGLFTKEVSNVELFKDFYRDVSHALKEYLALVSQKARPISEDDERKFWDDLMYPENYLHTTSRKKDFEIWASRGEVNADIISFNYTKTIEGLLMGKIDGEYNYSDRSTSDLFRVRSIKHIHGILNESDLLFGVNDPSQVANEDFCRDENFQDLIIKPKGNVELGANVDTDCSSLIQNADIFYIYGTSLGPTDTYWWECIGSRFINSNAIILYFHFNPQKLKKRLLERDYIDLERSVRKQIMETMGIGGKESSYRHRIYIAYNSDIFPTYPKMNIFV</sequence>
<evidence type="ECO:0008006" key="3">
    <source>
        <dbReference type="Google" id="ProtNLM"/>
    </source>
</evidence>
<proteinExistence type="predicted"/>
<dbReference type="RefSeq" id="WP_100356881.1">
    <property type="nucleotide sequence ID" value="NZ_PENH01000003.1"/>
</dbReference>
<evidence type="ECO:0000313" key="2">
    <source>
        <dbReference type="Proteomes" id="UP000231201"/>
    </source>
</evidence>
<dbReference type="Proteomes" id="UP000231201">
    <property type="component" value="Unassembled WGS sequence"/>
</dbReference>
<comment type="caution">
    <text evidence="1">The sequence shown here is derived from an EMBL/GenBank/DDBJ whole genome shotgun (WGS) entry which is preliminary data.</text>
</comment>
<reference evidence="1 2" key="1">
    <citation type="submission" date="2017-11" db="EMBL/GenBank/DDBJ databases">
        <title>Genome sequencing of Prevotella intermedia KCOM 2833.</title>
        <authorList>
            <person name="Kook J.-K."/>
            <person name="Park S.-N."/>
            <person name="Lim Y.K."/>
        </authorList>
    </citation>
    <scope>NUCLEOTIDE SEQUENCE [LARGE SCALE GENOMIC DNA]</scope>
    <source>
        <strain evidence="1 2">KCOM 2833</strain>
    </source>
</reference>